<dbReference type="InterPro" id="IPR000489">
    <property type="entry name" value="Pterin-binding_dom"/>
</dbReference>
<keyword evidence="10" id="KW-0289">Folate biosynthesis</keyword>
<sequence>MKIEVCQPESPVLANMQQQGEGVQVVFDEIPESLVVLLSELNAVAISPLVYWVTRGAARELQQRFDVPTLAQWLNQNDYIWQVNQHKLHDEQGIVYAVLNVSPESFYNGDNVADNETMIQRAGLLLAEGADVIEVGGQTTKPGYIESGLELSPTAEIERVAPIILGIKAVFPNALVAIDTYKYEVMVKAVALGVDIVNDVNGFTDDPRKLALLSKTSVGLLTMWNPRVEKVTHLRQEMHDWFATNIRALVEAGISRQRIALDPGVGYSQNSEVDQDLAMMNTISHLQLFRRPIMTAVANKGWAKFLLELPKGERADVSLIAANEMFHRGARILRVHDAKSAFQMTRVVRAIEKSFWTH</sequence>
<dbReference type="GO" id="GO:0005829">
    <property type="term" value="C:cytosol"/>
    <property type="evidence" value="ECO:0007669"/>
    <property type="project" value="TreeGrafter"/>
</dbReference>
<comment type="cofactor">
    <cofactor evidence="2">
        <name>Mg(2+)</name>
        <dbReference type="ChEBI" id="CHEBI:18420"/>
    </cofactor>
</comment>
<dbReference type="SUPFAM" id="SSF51717">
    <property type="entry name" value="Dihydropteroate synthetase-like"/>
    <property type="match status" value="1"/>
</dbReference>
<keyword evidence="8" id="KW-0479">Metal-binding</keyword>
<accession>A0A5A5TXV8</accession>
<dbReference type="AlphaFoldDB" id="A0A5A5TXV8"/>
<name>A0A5A5TXV8_LEUCI</name>
<keyword evidence="7" id="KW-0808">Transferase</keyword>
<evidence type="ECO:0000256" key="11">
    <source>
        <dbReference type="ARBA" id="ARBA00030193"/>
    </source>
</evidence>
<dbReference type="PROSITE" id="PS50972">
    <property type="entry name" value="PTERIN_BINDING"/>
    <property type="match status" value="1"/>
</dbReference>
<evidence type="ECO:0000256" key="7">
    <source>
        <dbReference type="ARBA" id="ARBA00022679"/>
    </source>
</evidence>
<dbReference type="Pfam" id="PF00809">
    <property type="entry name" value="Pterin_bind"/>
    <property type="match status" value="1"/>
</dbReference>
<evidence type="ECO:0000313" key="14">
    <source>
        <dbReference type="Proteomes" id="UP000323274"/>
    </source>
</evidence>
<dbReference type="InterPro" id="IPR045031">
    <property type="entry name" value="DHP_synth-like"/>
</dbReference>
<comment type="catalytic activity">
    <reaction evidence="1">
        <text>(7,8-dihydropterin-6-yl)methyl diphosphate + 4-aminobenzoate = 7,8-dihydropteroate + diphosphate</text>
        <dbReference type="Rhea" id="RHEA:19949"/>
        <dbReference type="ChEBI" id="CHEBI:17836"/>
        <dbReference type="ChEBI" id="CHEBI:17839"/>
        <dbReference type="ChEBI" id="CHEBI:33019"/>
        <dbReference type="ChEBI" id="CHEBI:72950"/>
        <dbReference type="EC" id="2.5.1.15"/>
    </reaction>
</comment>
<dbReference type="EC" id="2.5.1.15" evidence="5"/>
<gene>
    <name evidence="13" type="primary">folP</name>
    <name evidence="13" type="ORF">LCIT_02000</name>
</gene>
<proteinExistence type="inferred from homology"/>
<comment type="similarity">
    <text evidence="4">Belongs to the DHPS family.</text>
</comment>
<evidence type="ECO:0000256" key="4">
    <source>
        <dbReference type="ARBA" id="ARBA00009503"/>
    </source>
</evidence>
<comment type="pathway">
    <text evidence="3">Cofactor biosynthesis; tetrahydrofolate biosynthesis; 7,8-dihydrofolate from 2-amino-4-hydroxy-6-hydroxymethyl-7,8-dihydropteridine diphosphate and 4-aminobenzoate: step 1/2.</text>
</comment>
<dbReference type="GO" id="GO:0046656">
    <property type="term" value="P:folic acid biosynthetic process"/>
    <property type="evidence" value="ECO:0007669"/>
    <property type="project" value="UniProtKB-KW"/>
</dbReference>
<protein>
    <recommendedName>
        <fullName evidence="6">Dihydropteroate synthase</fullName>
        <ecNumber evidence="5">2.5.1.15</ecNumber>
    </recommendedName>
    <alternativeName>
        <fullName evidence="11">Dihydropteroate pyrophosphorylase</fullName>
    </alternativeName>
</protein>
<dbReference type="InterPro" id="IPR006390">
    <property type="entry name" value="DHP_synth_dom"/>
</dbReference>
<dbReference type="InterPro" id="IPR011005">
    <property type="entry name" value="Dihydropteroate_synth-like_sf"/>
</dbReference>
<evidence type="ECO:0000256" key="10">
    <source>
        <dbReference type="ARBA" id="ARBA00022909"/>
    </source>
</evidence>
<dbReference type="PANTHER" id="PTHR20941:SF1">
    <property type="entry name" value="FOLIC ACID SYNTHESIS PROTEIN FOL1"/>
    <property type="match status" value="1"/>
</dbReference>
<dbReference type="NCBIfam" id="TIGR01496">
    <property type="entry name" value="DHPS"/>
    <property type="match status" value="1"/>
</dbReference>
<dbReference type="Gene3D" id="3.20.20.20">
    <property type="entry name" value="Dihydropteroate synthase-like"/>
    <property type="match status" value="1"/>
</dbReference>
<evidence type="ECO:0000256" key="5">
    <source>
        <dbReference type="ARBA" id="ARBA00012458"/>
    </source>
</evidence>
<reference evidence="13 14" key="1">
    <citation type="submission" date="2019-04" db="EMBL/GenBank/DDBJ databases">
        <title>A pseudo-fructophilic Leuconostoc citreum strain F192-5 isolated from peel of satsuma mandarin: the first report for isolation and characterization of strain-dependent fructophilic-like characteristics.</title>
        <authorList>
            <person name="Maeno S."/>
            <person name="Tanizawa Y."/>
            <person name="Kajikawa A."/>
            <person name="Kanesaki Y."/>
            <person name="Kubota E."/>
            <person name="Arita M."/>
            <person name="Leon D."/>
            <person name="Endo A."/>
        </authorList>
    </citation>
    <scope>NUCLEOTIDE SEQUENCE [LARGE SCALE GENOMIC DNA]</scope>
    <source>
        <strain evidence="13 14">F192-5</strain>
    </source>
</reference>
<dbReference type="RefSeq" id="WP_149333583.1">
    <property type="nucleotide sequence ID" value="NZ_BJJW01000002.1"/>
</dbReference>
<keyword evidence="9" id="KW-0460">Magnesium</keyword>
<dbReference type="Proteomes" id="UP000323274">
    <property type="component" value="Unassembled WGS sequence"/>
</dbReference>
<dbReference type="UniPathway" id="UPA00077">
    <property type="reaction ID" value="UER00156"/>
</dbReference>
<evidence type="ECO:0000256" key="9">
    <source>
        <dbReference type="ARBA" id="ARBA00022842"/>
    </source>
</evidence>
<dbReference type="EMBL" id="BJJW01000002">
    <property type="protein sequence ID" value="GDZ82958.1"/>
    <property type="molecule type" value="Genomic_DNA"/>
</dbReference>
<evidence type="ECO:0000256" key="8">
    <source>
        <dbReference type="ARBA" id="ARBA00022723"/>
    </source>
</evidence>
<comment type="caution">
    <text evidence="13">The sequence shown here is derived from an EMBL/GenBank/DDBJ whole genome shotgun (WGS) entry which is preliminary data.</text>
</comment>
<dbReference type="GO" id="GO:0046654">
    <property type="term" value="P:tetrahydrofolate biosynthetic process"/>
    <property type="evidence" value="ECO:0007669"/>
    <property type="project" value="UniProtKB-UniPathway"/>
</dbReference>
<organism evidence="13 14">
    <name type="scientific">Leuconostoc citreum</name>
    <dbReference type="NCBI Taxonomy" id="33964"/>
    <lineage>
        <taxon>Bacteria</taxon>
        <taxon>Bacillati</taxon>
        <taxon>Bacillota</taxon>
        <taxon>Bacilli</taxon>
        <taxon>Lactobacillales</taxon>
        <taxon>Lactobacillaceae</taxon>
        <taxon>Leuconostoc</taxon>
    </lineage>
</organism>
<evidence type="ECO:0000256" key="3">
    <source>
        <dbReference type="ARBA" id="ARBA00004763"/>
    </source>
</evidence>
<evidence type="ECO:0000256" key="1">
    <source>
        <dbReference type="ARBA" id="ARBA00000012"/>
    </source>
</evidence>
<evidence type="ECO:0000256" key="2">
    <source>
        <dbReference type="ARBA" id="ARBA00001946"/>
    </source>
</evidence>
<evidence type="ECO:0000256" key="6">
    <source>
        <dbReference type="ARBA" id="ARBA00016919"/>
    </source>
</evidence>
<dbReference type="GO" id="GO:0046872">
    <property type="term" value="F:metal ion binding"/>
    <property type="evidence" value="ECO:0007669"/>
    <property type="project" value="UniProtKB-KW"/>
</dbReference>
<feature type="domain" description="Pterin-binding" evidence="12">
    <location>
        <begin position="93"/>
        <end position="346"/>
    </location>
</feature>
<dbReference type="PANTHER" id="PTHR20941">
    <property type="entry name" value="FOLATE SYNTHESIS PROTEINS"/>
    <property type="match status" value="1"/>
</dbReference>
<dbReference type="GO" id="GO:0004156">
    <property type="term" value="F:dihydropteroate synthase activity"/>
    <property type="evidence" value="ECO:0007669"/>
    <property type="project" value="UniProtKB-EC"/>
</dbReference>
<evidence type="ECO:0000313" key="13">
    <source>
        <dbReference type="EMBL" id="GDZ82958.1"/>
    </source>
</evidence>
<evidence type="ECO:0000259" key="12">
    <source>
        <dbReference type="PROSITE" id="PS50972"/>
    </source>
</evidence>